<dbReference type="AlphaFoldDB" id="A0A800MUG2"/>
<accession>A0A800MUG2</accession>
<gene>
    <name evidence="1" type="ORF">KIS1582_3712</name>
</gene>
<proteinExistence type="predicted"/>
<name>A0A800MUG2_CYTFI</name>
<dbReference type="Proteomes" id="UP000465778">
    <property type="component" value="Unassembled WGS sequence"/>
</dbReference>
<evidence type="ECO:0000313" key="1">
    <source>
        <dbReference type="EMBL" id="KAF0822495.1"/>
    </source>
</evidence>
<protein>
    <submittedName>
        <fullName evidence="1">Uncharacterized protein</fullName>
    </submittedName>
</protein>
<dbReference type="EMBL" id="VDEM01000055">
    <property type="protein sequence ID" value="KAF0822495.1"/>
    <property type="molecule type" value="Genomic_DNA"/>
</dbReference>
<reference evidence="1 2" key="1">
    <citation type="journal article" date="2020" name="G3 (Bethesda)">
        <title>Whole Genome Sequencing and Comparative Genomics of Two Nematicidal Bacillus Strains Reveals a Wide Range of Possible Virulence Factors.</title>
        <authorList>
            <person name="Susic N."/>
            <person name="Janezic S."/>
            <person name="Rupnik M."/>
            <person name="Geric Stare B."/>
        </authorList>
    </citation>
    <scope>NUCLEOTIDE SEQUENCE [LARGE SCALE GENOMIC DNA]</scope>
    <source>
        <strain evidence="1 2">I-1582</strain>
    </source>
</reference>
<sequence>MIKFVLIGAYIAHKIYWKQANKRVLIPWSNFFKGVA</sequence>
<organism evidence="1 2">
    <name type="scientific">Cytobacillus firmus</name>
    <name type="common">Bacillus firmus</name>
    <dbReference type="NCBI Taxonomy" id="1399"/>
    <lineage>
        <taxon>Bacteria</taxon>
        <taxon>Bacillati</taxon>
        <taxon>Bacillota</taxon>
        <taxon>Bacilli</taxon>
        <taxon>Bacillales</taxon>
        <taxon>Bacillaceae</taxon>
        <taxon>Cytobacillus</taxon>
    </lineage>
</organism>
<evidence type="ECO:0000313" key="2">
    <source>
        <dbReference type="Proteomes" id="UP000465778"/>
    </source>
</evidence>
<comment type="caution">
    <text evidence="1">The sequence shown here is derived from an EMBL/GenBank/DDBJ whole genome shotgun (WGS) entry which is preliminary data.</text>
</comment>